<dbReference type="EMBL" id="UGQY01000001">
    <property type="protein sequence ID" value="STZ74689.1"/>
    <property type="molecule type" value="Genomic_DNA"/>
</dbReference>
<dbReference type="Proteomes" id="UP000255389">
    <property type="component" value="Unassembled WGS sequence"/>
</dbReference>
<name>A0A378UDD3_MYCFO</name>
<dbReference type="AlphaFoldDB" id="A0A378UDD3"/>
<protein>
    <submittedName>
        <fullName evidence="1">Uncharacterized protein</fullName>
    </submittedName>
</protein>
<dbReference type="Pfam" id="PF25845">
    <property type="entry name" value="DUF7956"/>
    <property type="match status" value="1"/>
</dbReference>
<dbReference type="InterPro" id="IPR058262">
    <property type="entry name" value="DUF7956"/>
</dbReference>
<organism evidence="1 2">
    <name type="scientific">Mycolicibacterium fortuitum</name>
    <name type="common">Mycobacterium fortuitum</name>
    <dbReference type="NCBI Taxonomy" id="1766"/>
    <lineage>
        <taxon>Bacteria</taxon>
        <taxon>Bacillati</taxon>
        <taxon>Actinomycetota</taxon>
        <taxon>Actinomycetes</taxon>
        <taxon>Mycobacteriales</taxon>
        <taxon>Mycobacteriaceae</taxon>
        <taxon>Mycolicibacterium</taxon>
    </lineage>
</organism>
<evidence type="ECO:0000313" key="1">
    <source>
        <dbReference type="EMBL" id="STZ74689.1"/>
    </source>
</evidence>
<evidence type="ECO:0000313" key="2">
    <source>
        <dbReference type="Proteomes" id="UP000255389"/>
    </source>
</evidence>
<gene>
    <name evidence="1" type="ORF">NCTC1542_02246</name>
</gene>
<sequence length="172" mass="18709">MGFHRRVSESVGDDLPTYTARVAAVHTILAKHLPVTGLVQSNRLANPIPPLDCLSASWGADLSSPATLTLSIHRVPDFAAEVAELRYGADPAQGTYEAQRADPDEFVLVQPRLSSVWVVVGHCEVHLAHRDVSPEKLIDAAVEIARSVGCGRYEDDFAPPLLPPDWKPPGYR</sequence>
<proteinExistence type="predicted"/>
<accession>A0A378UDD3</accession>
<reference evidence="1 2" key="1">
    <citation type="submission" date="2018-06" db="EMBL/GenBank/DDBJ databases">
        <authorList>
            <consortium name="Pathogen Informatics"/>
            <person name="Doyle S."/>
        </authorList>
    </citation>
    <scope>NUCLEOTIDE SEQUENCE [LARGE SCALE GENOMIC DNA]</scope>
    <source>
        <strain evidence="1 2">NCTC1542</strain>
    </source>
</reference>